<comment type="caution">
    <text evidence="1">The sequence shown here is derived from an EMBL/GenBank/DDBJ whole genome shotgun (WGS) entry which is preliminary data.</text>
</comment>
<proteinExistence type="predicted"/>
<dbReference type="VEuPathDB" id="FungiDB:EMCG_05612"/>
<gene>
    <name evidence="1" type="ORF">EMCG_05612</name>
</gene>
<accession>A0A0G2J7W3</accession>
<dbReference type="EMBL" id="LCZI01000027">
    <property type="protein sequence ID" value="KKZ68799.1"/>
    <property type="molecule type" value="Genomic_DNA"/>
</dbReference>
<protein>
    <submittedName>
        <fullName evidence="1">Uncharacterized protein</fullName>
    </submittedName>
</protein>
<organism evidence="1 2">
    <name type="scientific">[Emmonsia] crescens</name>
    <dbReference type="NCBI Taxonomy" id="73230"/>
    <lineage>
        <taxon>Eukaryota</taxon>
        <taxon>Fungi</taxon>
        <taxon>Dikarya</taxon>
        <taxon>Ascomycota</taxon>
        <taxon>Pezizomycotina</taxon>
        <taxon>Eurotiomycetes</taxon>
        <taxon>Eurotiomycetidae</taxon>
        <taxon>Onygenales</taxon>
        <taxon>Ajellomycetaceae</taxon>
        <taxon>Emergomyces</taxon>
    </lineage>
</organism>
<evidence type="ECO:0000313" key="2">
    <source>
        <dbReference type="Proteomes" id="UP000034164"/>
    </source>
</evidence>
<reference evidence="2" key="1">
    <citation type="journal article" date="2015" name="PLoS Genet.">
        <title>The dynamic genome and transcriptome of the human fungal pathogen Blastomyces and close relative Emmonsia.</title>
        <authorList>
            <person name="Munoz J.F."/>
            <person name="Gauthier G.M."/>
            <person name="Desjardins C.A."/>
            <person name="Gallo J.E."/>
            <person name="Holder J."/>
            <person name="Sullivan T.D."/>
            <person name="Marty A.J."/>
            <person name="Carmen J.C."/>
            <person name="Chen Z."/>
            <person name="Ding L."/>
            <person name="Gujja S."/>
            <person name="Magrini V."/>
            <person name="Misas E."/>
            <person name="Mitreva M."/>
            <person name="Priest M."/>
            <person name="Saif S."/>
            <person name="Whiston E.A."/>
            <person name="Young S."/>
            <person name="Zeng Q."/>
            <person name="Goldman W.E."/>
            <person name="Mardis E.R."/>
            <person name="Taylor J.W."/>
            <person name="McEwen J.G."/>
            <person name="Clay O.K."/>
            <person name="Klein B.S."/>
            <person name="Cuomo C.A."/>
        </authorList>
    </citation>
    <scope>NUCLEOTIDE SEQUENCE [LARGE SCALE GENOMIC DNA]</scope>
    <source>
        <strain evidence="2">UAMH 3008</strain>
    </source>
</reference>
<dbReference type="Proteomes" id="UP000034164">
    <property type="component" value="Unassembled WGS sequence"/>
</dbReference>
<dbReference type="AlphaFoldDB" id="A0A0G2J7W3"/>
<sequence length="59" mass="6652">MTSDASIFKYIHAPNDEEDHDSVKGIDGELITGVGEASIHINEMDLNLLQPFELWTAHW</sequence>
<evidence type="ECO:0000313" key="1">
    <source>
        <dbReference type="EMBL" id="KKZ68799.1"/>
    </source>
</evidence>
<name>A0A0G2J7W3_9EURO</name>